<dbReference type="RefSeq" id="WP_083962189.1">
    <property type="nucleotide sequence ID" value="NZ_BDDI01000004.1"/>
</dbReference>
<dbReference type="AlphaFoldDB" id="A0A839RQ64"/>
<dbReference type="InterPro" id="IPR001733">
    <property type="entry name" value="Peptidase_S26B"/>
</dbReference>
<protein>
    <recommendedName>
        <fullName evidence="1">Signal peptidase I</fullName>
        <ecNumber evidence="1">3.4.21.89</ecNumber>
    </recommendedName>
</protein>
<feature type="transmembrane region" description="Helical" evidence="2">
    <location>
        <begin position="20"/>
        <end position="53"/>
    </location>
</feature>
<dbReference type="NCBIfam" id="TIGR02228">
    <property type="entry name" value="sigpep_I_arch"/>
    <property type="match status" value="1"/>
</dbReference>
<evidence type="ECO:0000313" key="5">
    <source>
        <dbReference type="Proteomes" id="UP000567922"/>
    </source>
</evidence>
<gene>
    <name evidence="4" type="ORF">FHU29_003601</name>
</gene>
<dbReference type="Proteomes" id="UP000567922">
    <property type="component" value="Unassembled WGS sequence"/>
</dbReference>
<keyword evidence="2" id="KW-0472">Membrane</keyword>
<keyword evidence="2" id="KW-0812">Transmembrane</keyword>
<feature type="domain" description="Peptidase S26" evidence="3">
    <location>
        <begin position="31"/>
        <end position="102"/>
    </location>
</feature>
<sequence>MTTPATWRSPRRALRKTGAFFSGMLLNILSVLGVVCIIAVICAFAFNITLIMFRTGSMHPTIPAGSLAVVREVPAETVEIGDIITVDREPGLLPVTHRVIGTELGANGATVISMQGDANPNPDPAPYEVTTVRTVLWHMPGLARVIVRVSDPRVMAGITLGAALLVGWAFWPRREDDEEVVAAPAAAEPKSGL</sequence>
<dbReference type="Pfam" id="PF10502">
    <property type="entry name" value="Peptidase_S26"/>
    <property type="match status" value="1"/>
</dbReference>
<organism evidence="4 5">
    <name type="scientific">Hoyosella altamirensis</name>
    <dbReference type="NCBI Taxonomy" id="616997"/>
    <lineage>
        <taxon>Bacteria</taxon>
        <taxon>Bacillati</taxon>
        <taxon>Actinomycetota</taxon>
        <taxon>Actinomycetes</taxon>
        <taxon>Mycobacteriales</taxon>
        <taxon>Hoyosellaceae</taxon>
        <taxon>Hoyosella</taxon>
    </lineage>
</organism>
<reference evidence="4 5" key="1">
    <citation type="submission" date="2020-08" db="EMBL/GenBank/DDBJ databases">
        <title>Sequencing the genomes of 1000 actinobacteria strains.</title>
        <authorList>
            <person name="Klenk H.-P."/>
        </authorList>
    </citation>
    <scope>NUCLEOTIDE SEQUENCE [LARGE SCALE GENOMIC DNA]</scope>
    <source>
        <strain evidence="4 5">DSM 45258</strain>
    </source>
</reference>
<dbReference type="InterPro" id="IPR019533">
    <property type="entry name" value="Peptidase_S26"/>
</dbReference>
<evidence type="ECO:0000256" key="2">
    <source>
        <dbReference type="SAM" id="Phobius"/>
    </source>
</evidence>
<keyword evidence="5" id="KW-1185">Reference proteome</keyword>
<evidence type="ECO:0000256" key="1">
    <source>
        <dbReference type="NCBIfam" id="TIGR02228"/>
    </source>
</evidence>
<dbReference type="GO" id="GO:0009003">
    <property type="term" value="F:signal peptidase activity"/>
    <property type="evidence" value="ECO:0007669"/>
    <property type="project" value="UniProtKB-EC"/>
</dbReference>
<keyword evidence="4" id="KW-0378">Hydrolase</keyword>
<name>A0A839RQ64_9ACTN</name>
<dbReference type="GO" id="GO:0016020">
    <property type="term" value="C:membrane"/>
    <property type="evidence" value="ECO:0007669"/>
    <property type="project" value="UniProtKB-UniRule"/>
</dbReference>
<keyword evidence="2" id="KW-1133">Transmembrane helix</keyword>
<proteinExistence type="predicted"/>
<dbReference type="CDD" id="cd06530">
    <property type="entry name" value="S26_SPase_I"/>
    <property type="match status" value="1"/>
</dbReference>
<dbReference type="GO" id="GO:0004252">
    <property type="term" value="F:serine-type endopeptidase activity"/>
    <property type="evidence" value="ECO:0007669"/>
    <property type="project" value="UniProtKB-UniRule"/>
</dbReference>
<comment type="caution">
    <text evidence="4">The sequence shown here is derived from an EMBL/GenBank/DDBJ whole genome shotgun (WGS) entry which is preliminary data.</text>
</comment>
<dbReference type="EMBL" id="JACHWS010000003">
    <property type="protein sequence ID" value="MBB3039132.1"/>
    <property type="molecule type" value="Genomic_DNA"/>
</dbReference>
<dbReference type="EC" id="3.4.21.89" evidence="1"/>
<dbReference type="GO" id="GO:0006465">
    <property type="term" value="P:signal peptide processing"/>
    <property type="evidence" value="ECO:0007669"/>
    <property type="project" value="UniProtKB-UniRule"/>
</dbReference>
<accession>A0A839RQ64</accession>
<evidence type="ECO:0000313" key="4">
    <source>
        <dbReference type="EMBL" id="MBB3039132.1"/>
    </source>
</evidence>
<evidence type="ECO:0000259" key="3">
    <source>
        <dbReference type="Pfam" id="PF10502"/>
    </source>
</evidence>
<dbReference type="OrthoDB" id="3790724at2"/>